<keyword evidence="4" id="KW-0418">Kinase</keyword>
<dbReference type="Gene3D" id="1.10.510.10">
    <property type="entry name" value="Transferase(Phosphotransferase) domain 1"/>
    <property type="match status" value="2"/>
</dbReference>
<dbReference type="GO" id="GO:0004672">
    <property type="term" value="F:protein kinase activity"/>
    <property type="evidence" value="ECO:0007669"/>
    <property type="project" value="InterPro"/>
</dbReference>
<dbReference type="SUPFAM" id="SSF56112">
    <property type="entry name" value="Protein kinase-like (PK-like)"/>
    <property type="match status" value="1"/>
</dbReference>
<evidence type="ECO:0000313" key="5">
    <source>
        <dbReference type="Proteomes" id="UP000615446"/>
    </source>
</evidence>
<dbReference type="InterPro" id="IPR011009">
    <property type="entry name" value="Kinase-like_dom_sf"/>
</dbReference>
<dbReference type="OrthoDB" id="511599at2759"/>
<proteinExistence type="inferred from homology"/>
<dbReference type="SUPFAM" id="SSF52540">
    <property type="entry name" value="P-loop containing nucleoside triphosphate hydrolases"/>
    <property type="match status" value="1"/>
</dbReference>
<evidence type="ECO:0000259" key="3">
    <source>
        <dbReference type="PROSITE" id="PS50011"/>
    </source>
</evidence>
<dbReference type="InterPro" id="IPR001245">
    <property type="entry name" value="Ser-Thr/Tyr_kinase_cat_dom"/>
</dbReference>
<dbReference type="InterPro" id="IPR027417">
    <property type="entry name" value="P-loop_NTPase"/>
</dbReference>
<feature type="compositionally biased region" description="Low complexity" evidence="2">
    <location>
        <begin position="986"/>
        <end position="1004"/>
    </location>
</feature>
<organism evidence="4 5">
    <name type="scientific">Rhizophagus clarus</name>
    <dbReference type="NCBI Taxonomy" id="94130"/>
    <lineage>
        <taxon>Eukaryota</taxon>
        <taxon>Fungi</taxon>
        <taxon>Fungi incertae sedis</taxon>
        <taxon>Mucoromycota</taxon>
        <taxon>Glomeromycotina</taxon>
        <taxon>Glomeromycetes</taxon>
        <taxon>Glomerales</taxon>
        <taxon>Glomeraceae</taxon>
        <taxon>Rhizophagus</taxon>
    </lineage>
</organism>
<dbReference type="InterPro" id="IPR056808">
    <property type="entry name" value="HTH_AAA"/>
</dbReference>
<dbReference type="Pfam" id="PF24913">
    <property type="entry name" value="WHD_AAA_fung"/>
    <property type="match status" value="1"/>
</dbReference>
<evidence type="ECO:0000256" key="1">
    <source>
        <dbReference type="ARBA" id="ARBA00008171"/>
    </source>
</evidence>
<feature type="domain" description="Protein kinase" evidence="3">
    <location>
        <begin position="684"/>
        <end position="920"/>
    </location>
</feature>
<evidence type="ECO:0000256" key="2">
    <source>
        <dbReference type="SAM" id="MobiDB-lite"/>
    </source>
</evidence>
<accession>A0A8H3LVR3</accession>
<dbReference type="Proteomes" id="UP000615446">
    <property type="component" value="Unassembled WGS sequence"/>
</dbReference>
<feature type="region of interest" description="Disordered" evidence="2">
    <location>
        <begin position="983"/>
        <end position="1006"/>
    </location>
</feature>
<reference evidence="4" key="1">
    <citation type="submission" date="2019-10" db="EMBL/GenBank/DDBJ databases">
        <title>Conservation and host-specific expression of non-tandemly repeated heterogenous ribosome RNA gene in arbuscular mycorrhizal fungi.</title>
        <authorList>
            <person name="Maeda T."/>
            <person name="Kobayashi Y."/>
            <person name="Nakagawa T."/>
            <person name="Ezawa T."/>
            <person name="Yamaguchi K."/>
            <person name="Bino T."/>
            <person name="Nishimoto Y."/>
            <person name="Shigenobu S."/>
            <person name="Kawaguchi M."/>
        </authorList>
    </citation>
    <scope>NUCLEOTIDE SEQUENCE</scope>
    <source>
        <strain evidence="4">HR1</strain>
    </source>
</reference>
<dbReference type="Pfam" id="PF07714">
    <property type="entry name" value="PK_Tyr_Ser-Thr"/>
    <property type="match status" value="2"/>
</dbReference>
<sequence length="1121" mass="130016">MIQFRKFVKLADKLILNRANNHVSSIFFTHNFQNNNIKNTQFRMNSSLIINVNPKRNDFTLSNDSFKINFIQHHKRFYNQDTNASSVWDPYPVPTNPLIDKSAETALDQENYKKSHPHGQRPPSSPQSGRNKYNIPIFNLFSPRVNDAILTTVMGIAAVGFGGVMYHTWYEWHEVRKVLQSFLKPAYLLKSKIKETYFARDEYQEIFSVIAGDTKGKYYLLVGENGTGKTQLVLRAMDIVNHYGVVFCEAHSDPEIFKTRLGRALNYTFREDYIGGLFAREAPERGSALLDVEKALNIVEEVAYKHNLRHGRPFVLIINNIHNFKDDEDGCDLLELLQQRAEAWASSGFVTMVFNTDDYSVYERMKMDATHMETIRVHDLETNDAVKYLKEKRRGLESEEELMHIVKNRIGGRLSHLNRLTKVPDADIYEAISQLEDEERTWLINAIGLIPNFDGPEYESQKYAVAAWKLIREMIKSPTKSVTLSMGRDITGNPRYLKKLDHDGIIIIDTENHIKPDSQISINFFEEVINSKGFGEKLAKVEKRLEQVEKDERTRELIWIQRAYGSIDYNIHRGIHNETEFVKQTIRSDNSLTEDEKTEAVRVINKTYDRNKILFNEGTRRICEKCNQKCLATLYCECCVRNYLKANFSNWTSGNSNIDELIQKCQIESLGPEDIVEWIPYNNLKNVKYLTEGGFSKIYTASWINGKYEEWDSKKQKLIRCGTVKAILKELEKAENANKNWFEEAKIHLNVSSKYPRVVQCSGLTQNPSNGNFMLVMNRMDVNLREYLQQNYNQLSWKERIKITISIIDALYCIHKEKLIHRDLHSAPEVVAGKKNTFASDIYSIAMLMWEISSGQPPFNKYEHDYYLATNIVNGIGPKIVSGTPLGYKNLMKQCWDADPLERPDIKTLRNKISEINASYQNIPIELDVDSILETSDSETNYTSSRLFTSKIHQFENFPEPRNATEEEQEAFHSGSYKFSIPDNINDFNNSSNQSHSNTSKSSNIPKVFNNLKINSKNDMEAIQRLNTKKQDIDVNDMQIEEIVLERSIYQTEQNNSMTTDNKNEEKGKSKRIYSDDKEDLTDNNKFKKLRLNSNKKIILQMMMKMKFLIIQTYTRKIKMN</sequence>
<name>A0A8H3LVR3_9GLOM</name>
<protein>
    <submittedName>
        <fullName evidence="4">Kinase-like domain-containing protein</fullName>
    </submittedName>
</protein>
<gene>
    <name evidence="4" type="ORF">RCL2_001956400</name>
</gene>
<dbReference type="InterPro" id="IPR000719">
    <property type="entry name" value="Prot_kinase_dom"/>
</dbReference>
<dbReference type="PANTHER" id="PTHR36168">
    <property type="entry name" value="CHROMOSOME 1, WHOLE GENOME SHOTGUN SEQUENCE"/>
    <property type="match status" value="1"/>
</dbReference>
<dbReference type="AlphaFoldDB" id="A0A8H3LVR3"/>
<dbReference type="EMBL" id="BLAL01000218">
    <property type="protein sequence ID" value="GES92805.1"/>
    <property type="molecule type" value="Genomic_DNA"/>
</dbReference>
<dbReference type="PROSITE" id="PS50011">
    <property type="entry name" value="PROTEIN_KINASE_DOM"/>
    <property type="match status" value="1"/>
</dbReference>
<keyword evidence="4" id="KW-0808">Transferase</keyword>
<evidence type="ECO:0000313" key="4">
    <source>
        <dbReference type="EMBL" id="GES92805.1"/>
    </source>
</evidence>
<dbReference type="GO" id="GO:0005524">
    <property type="term" value="F:ATP binding"/>
    <property type="evidence" value="ECO:0007669"/>
    <property type="project" value="InterPro"/>
</dbReference>
<dbReference type="PANTHER" id="PTHR36168:SF1">
    <property type="entry name" value="ORC1-LIKE AAA ATPASE DOMAIN-CONTAINING PROTEIN"/>
    <property type="match status" value="1"/>
</dbReference>
<feature type="region of interest" description="Disordered" evidence="2">
    <location>
        <begin position="111"/>
        <end position="131"/>
    </location>
</feature>
<comment type="caution">
    <text evidence="4">The sequence shown here is derived from an EMBL/GenBank/DDBJ whole genome shotgun (WGS) entry which is preliminary data.</text>
</comment>
<comment type="similarity">
    <text evidence="1">Belongs to the protein kinase superfamily. TKL Ser/Thr protein kinase family. ROCO subfamily.</text>
</comment>
<dbReference type="Gene3D" id="3.40.50.300">
    <property type="entry name" value="P-loop containing nucleotide triphosphate hydrolases"/>
    <property type="match status" value="1"/>
</dbReference>